<dbReference type="InterPro" id="IPR004841">
    <property type="entry name" value="AA-permease/SLC12A_dom"/>
</dbReference>
<dbReference type="AlphaFoldDB" id="A0A9W6SYX8"/>
<evidence type="ECO:0000256" key="2">
    <source>
        <dbReference type="ARBA" id="ARBA00006983"/>
    </source>
</evidence>
<dbReference type="Gene3D" id="1.20.1740.10">
    <property type="entry name" value="Amino acid/polyamine transporter I"/>
    <property type="match status" value="1"/>
</dbReference>
<dbReference type="PANTHER" id="PTHR43341">
    <property type="entry name" value="AMINO ACID PERMEASE"/>
    <property type="match status" value="1"/>
</dbReference>
<sequence>MSSLKSSSIEPTKGASEVNVEIASTDDFSSEGLQKTDVHRGLESRHVQLIALGGAIGTGLFVGSGAALAAAGPASILIAYILIAIFVWTLMNQLGEMVTYIPAPGKATVYALCERYTGSKSLAFAAGLNLYYAQALLAPAEITAAAFVIQYWSDLNVAIWISIFWVSMFYVFLV</sequence>
<keyword evidence="7 8" id="KW-0472">Membrane</keyword>
<evidence type="ECO:0000313" key="10">
    <source>
        <dbReference type="EMBL" id="GME70351.1"/>
    </source>
</evidence>
<dbReference type="EMBL" id="BSXN01000885">
    <property type="protein sequence ID" value="GME70351.1"/>
    <property type="molecule type" value="Genomic_DNA"/>
</dbReference>
<dbReference type="GO" id="GO:0016020">
    <property type="term" value="C:membrane"/>
    <property type="evidence" value="ECO:0007669"/>
    <property type="project" value="UniProtKB-SubCell"/>
</dbReference>
<proteinExistence type="inferred from homology"/>
<comment type="caution">
    <text evidence="10">The sequence shown here is derived from an EMBL/GenBank/DDBJ whole genome shotgun (WGS) entry which is preliminary data.</text>
</comment>
<name>A0A9W6SYX8_CANBO</name>
<evidence type="ECO:0000259" key="9">
    <source>
        <dbReference type="Pfam" id="PF00324"/>
    </source>
</evidence>
<accession>A0A9W6SYX8</accession>
<dbReference type="GO" id="GO:0015171">
    <property type="term" value="F:amino acid transmembrane transporter activity"/>
    <property type="evidence" value="ECO:0007669"/>
    <property type="project" value="UniProtKB-ARBA"/>
</dbReference>
<evidence type="ECO:0000256" key="1">
    <source>
        <dbReference type="ARBA" id="ARBA00004141"/>
    </source>
</evidence>
<dbReference type="InterPro" id="IPR004840">
    <property type="entry name" value="Amino_acid_permease_CS"/>
</dbReference>
<evidence type="ECO:0000313" key="11">
    <source>
        <dbReference type="Proteomes" id="UP001165120"/>
    </source>
</evidence>
<gene>
    <name evidence="10" type="ORF">Cboi02_000281000</name>
</gene>
<evidence type="ECO:0000256" key="5">
    <source>
        <dbReference type="ARBA" id="ARBA00022970"/>
    </source>
</evidence>
<protein>
    <submittedName>
        <fullName evidence="10">Unnamed protein product</fullName>
    </submittedName>
</protein>
<feature type="transmembrane region" description="Helical" evidence="8">
    <location>
        <begin position="74"/>
        <end position="91"/>
    </location>
</feature>
<dbReference type="PROSITE" id="PS00218">
    <property type="entry name" value="AMINO_ACID_PERMEASE_1"/>
    <property type="match status" value="1"/>
</dbReference>
<reference evidence="10" key="1">
    <citation type="submission" date="2023-04" db="EMBL/GenBank/DDBJ databases">
        <title>Candida boidinii NBRC 10035.</title>
        <authorList>
            <person name="Ichikawa N."/>
            <person name="Sato H."/>
            <person name="Tonouchi N."/>
        </authorList>
    </citation>
    <scope>NUCLEOTIDE SEQUENCE</scope>
    <source>
        <strain evidence="10">NBRC 10035</strain>
    </source>
</reference>
<dbReference type="PANTHER" id="PTHR43341:SF21">
    <property type="entry name" value="GENERAL AMINO ACID PERMEASE-RELATED"/>
    <property type="match status" value="1"/>
</dbReference>
<keyword evidence="5" id="KW-0029">Amino-acid transport</keyword>
<feature type="transmembrane region" description="Helical" evidence="8">
    <location>
        <begin position="49"/>
        <end position="68"/>
    </location>
</feature>
<evidence type="ECO:0000256" key="8">
    <source>
        <dbReference type="SAM" id="Phobius"/>
    </source>
</evidence>
<organism evidence="10 11">
    <name type="scientific">Candida boidinii</name>
    <name type="common">Yeast</name>
    <dbReference type="NCBI Taxonomy" id="5477"/>
    <lineage>
        <taxon>Eukaryota</taxon>
        <taxon>Fungi</taxon>
        <taxon>Dikarya</taxon>
        <taxon>Ascomycota</taxon>
        <taxon>Saccharomycotina</taxon>
        <taxon>Pichiomycetes</taxon>
        <taxon>Pichiales</taxon>
        <taxon>Pichiaceae</taxon>
        <taxon>Ogataea</taxon>
        <taxon>Ogataea/Candida clade</taxon>
    </lineage>
</organism>
<keyword evidence="11" id="KW-1185">Reference proteome</keyword>
<comment type="similarity">
    <text evidence="2">Belongs to the amino acid-polyamine-organocation (APC) superfamily. YAT (TC 2.A.3.10) family.</text>
</comment>
<evidence type="ECO:0000256" key="6">
    <source>
        <dbReference type="ARBA" id="ARBA00022989"/>
    </source>
</evidence>
<feature type="transmembrane region" description="Helical" evidence="8">
    <location>
        <begin position="157"/>
        <end position="173"/>
    </location>
</feature>
<dbReference type="InterPro" id="IPR050524">
    <property type="entry name" value="APC_YAT"/>
</dbReference>
<feature type="transmembrane region" description="Helical" evidence="8">
    <location>
        <begin position="130"/>
        <end position="151"/>
    </location>
</feature>
<keyword evidence="3" id="KW-0813">Transport</keyword>
<dbReference type="Proteomes" id="UP001165120">
    <property type="component" value="Unassembled WGS sequence"/>
</dbReference>
<comment type="subcellular location">
    <subcellularLocation>
        <location evidence="1">Membrane</location>
        <topology evidence="1">Multi-pass membrane protein</topology>
    </subcellularLocation>
</comment>
<dbReference type="Pfam" id="PF00324">
    <property type="entry name" value="AA_permease"/>
    <property type="match status" value="1"/>
</dbReference>
<keyword evidence="4 8" id="KW-0812">Transmembrane</keyword>
<keyword evidence="6 8" id="KW-1133">Transmembrane helix</keyword>
<evidence type="ECO:0000256" key="3">
    <source>
        <dbReference type="ARBA" id="ARBA00022448"/>
    </source>
</evidence>
<evidence type="ECO:0000256" key="4">
    <source>
        <dbReference type="ARBA" id="ARBA00022692"/>
    </source>
</evidence>
<feature type="domain" description="Amino acid permease/ SLC12A" evidence="9">
    <location>
        <begin position="46"/>
        <end position="171"/>
    </location>
</feature>
<evidence type="ECO:0000256" key="7">
    <source>
        <dbReference type="ARBA" id="ARBA00023136"/>
    </source>
</evidence>